<protein>
    <recommendedName>
        <fullName evidence="4">LPS export ABC transporter periplasmic protein LptC</fullName>
    </recommendedName>
</protein>
<organism evidence="2 3">
    <name type="scientific">Pararhizobium mangrovi</name>
    <dbReference type="NCBI Taxonomy" id="2590452"/>
    <lineage>
        <taxon>Bacteria</taxon>
        <taxon>Pseudomonadati</taxon>
        <taxon>Pseudomonadota</taxon>
        <taxon>Alphaproteobacteria</taxon>
        <taxon>Hyphomicrobiales</taxon>
        <taxon>Rhizobiaceae</taxon>
        <taxon>Rhizobium/Agrobacterium group</taxon>
        <taxon>Pararhizobium</taxon>
    </lineage>
</organism>
<evidence type="ECO:0000313" key="3">
    <source>
        <dbReference type="Proteomes" id="UP000320314"/>
    </source>
</evidence>
<dbReference type="AlphaFoldDB" id="A0A506U592"/>
<proteinExistence type="predicted"/>
<dbReference type="RefSeq" id="WP_141166782.1">
    <property type="nucleotide sequence ID" value="NZ_VHLH01000015.1"/>
</dbReference>
<dbReference type="Proteomes" id="UP000320314">
    <property type="component" value="Unassembled WGS sequence"/>
</dbReference>
<dbReference type="InterPro" id="IPR010664">
    <property type="entry name" value="LipoPS_assembly_LptC-rel"/>
</dbReference>
<accession>A0A506U592</accession>
<keyword evidence="1" id="KW-0472">Membrane</keyword>
<keyword evidence="1" id="KW-1133">Transmembrane helix</keyword>
<reference evidence="2 3" key="1">
    <citation type="submission" date="2019-06" db="EMBL/GenBank/DDBJ databases">
        <authorList>
            <person name="Li M."/>
        </authorList>
    </citation>
    <scope>NUCLEOTIDE SEQUENCE [LARGE SCALE GENOMIC DNA]</scope>
    <source>
        <strain evidence="2 3">BGMRC6574</strain>
    </source>
</reference>
<dbReference type="Gene3D" id="2.60.450.10">
    <property type="entry name" value="Lipopolysaccharide (LPS) transport protein A like domain"/>
    <property type="match status" value="1"/>
</dbReference>
<evidence type="ECO:0008006" key="4">
    <source>
        <dbReference type="Google" id="ProtNLM"/>
    </source>
</evidence>
<dbReference type="Pfam" id="PF06835">
    <property type="entry name" value="LptC"/>
    <property type="match status" value="1"/>
</dbReference>
<feature type="transmembrane region" description="Helical" evidence="1">
    <location>
        <begin position="36"/>
        <end position="59"/>
    </location>
</feature>
<evidence type="ECO:0000256" key="1">
    <source>
        <dbReference type="SAM" id="Phobius"/>
    </source>
</evidence>
<keyword evidence="3" id="KW-1185">Reference proteome</keyword>
<evidence type="ECO:0000313" key="2">
    <source>
        <dbReference type="EMBL" id="TPW28351.1"/>
    </source>
</evidence>
<keyword evidence="1" id="KW-0812">Transmembrane</keyword>
<sequence>MPSSSSRIGGSQYVQRSRREYRRAVRHSRFVRMLKFTCPLLSVMVLAGFFWASIFNAALPDGFSVDRTTLENGKLVMNDPVLTGENKDGAMYKLTARRAIQDLKDTSHVRLEAIKASLPLGNGKFADINAKSAIYDRKNNVIVFDNPFQVSTDSGTSATLKSARFDVGAGQLTSDDDVQITTVNGDIVARSLRMRDNGKTMEFNDHVKMTVNPSAVEAGPEKAPTKTEETK</sequence>
<gene>
    <name evidence="2" type="ORF">FJU11_09340</name>
</gene>
<comment type="caution">
    <text evidence="2">The sequence shown here is derived from an EMBL/GenBank/DDBJ whole genome shotgun (WGS) entry which is preliminary data.</text>
</comment>
<dbReference type="OrthoDB" id="7873824at2"/>
<name>A0A506U592_9HYPH</name>
<dbReference type="EMBL" id="VHLH01000015">
    <property type="protein sequence ID" value="TPW28351.1"/>
    <property type="molecule type" value="Genomic_DNA"/>
</dbReference>